<dbReference type="NCBIfam" id="NF004559">
    <property type="entry name" value="PRK05899.2-5"/>
    <property type="match status" value="1"/>
</dbReference>
<dbReference type="InterPro" id="IPR009014">
    <property type="entry name" value="Transketo_C/PFOR_II"/>
</dbReference>
<keyword evidence="8" id="KW-0808">Transferase</keyword>
<evidence type="ECO:0000256" key="4">
    <source>
        <dbReference type="ARBA" id="ARBA00001964"/>
    </source>
</evidence>
<dbReference type="GO" id="GO:0004802">
    <property type="term" value="F:transketolase activity"/>
    <property type="evidence" value="ECO:0007669"/>
    <property type="project" value="TreeGrafter"/>
</dbReference>
<evidence type="ECO:0000256" key="10">
    <source>
        <dbReference type="ARBA" id="ARBA00022837"/>
    </source>
</evidence>
<dbReference type="SUPFAM" id="SSF52518">
    <property type="entry name" value="Thiamin diphosphate-binding fold (THDP-binding)"/>
    <property type="match status" value="2"/>
</dbReference>
<dbReference type="Gene3D" id="3.40.50.970">
    <property type="match status" value="2"/>
</dbReference>
<dbReference type="PROSITE" id="PS00801">
    <property type="entry name" value="TRANSKETOLASE_1"/>
    <property type="match status" value="1"/>
</dbReference>
<dbReference type="InterPro" id="IPR005475">
    <property type="entry name" value="Transketolase-like_Pyr-bd"/>
</dbReference>
<evidence type="ECO:0000256" key="11">
    <source>
        <dbReference type="ARBA" id="ARBA00022842"/>
    </source>
</evidence>
<evidence type="ECO:0000256" key="5">
    <source>
        <dbReference type="ARBA" id="ARBA00007131"/>
    </source>
</evidence>
<comment type="cofactor">
    <cofactor evidence="3">
        <name>Mg(2+)</name>
        <dbReference type="ChEBI" id="CHEBI:18420"/>
    </cofactor>
</comment>
<dbReference type="AlphaFoldDB" id="A0A0G0F1E8"/>
<dbReference type="Pfam" id="PF00456">
    <property type="entry name" value="Transketolase_N"/>
    <property type="match status" value="1"/>
</dbReference>
<comment type="similarity">
    <text evidence="5">Belongs to the transketolase family.</text>
</comment>
<dbReference type="SMART" id="SM00861">
    <property type="entry name" value="Transket_pyr"/>
    <property type="match status" value="1"/>
</dbReference>
<dbReference type="PANTHER" id="PTHR43195:SF1">
    <property type="entry name" value="FI06132P-RELATED"/>
    <property type="match status" value="1"/>
</dbReference>
<dbReference type="PATRIC" id="fig|1618478.3.peg.333"/>
<dbReference type="Pfam" id="PF02779">
    <property type="entry name" value="Transket_pyr"/>
    <property type="match status" value="2"/>
</dbReference>
<dbReference type="PROSITE" id="PS00802">
    <property type="entry name" value="TRANSKETOLASE_2"/>
    <property type="match status" value="1"/>
</dbReference>
<accession>A0A0G0F1E8</accession>
<keyword evidence="9" id="KW-0479">Metal-binding</keyword>
<dbReference type="InterPro" id="IPR005474">
    <property type="entry name" value="Transketolase_N"/>
</dbReference>
<dbReference type="Proteomes" id="UP000034457">
    <property type="component" value="Unassembled WGS sequence"/>
</dbReference>
<sequence length="736" mass="81928">MDEKKLKNLCRLIRYDILTSTSEAGSGHPTSSLSAVELMASLFFGGPPAGGFFKSDLRHARSVLNDRFILSKGHASPLLYSLYHAAGAIKYDELMTLRKFGSRLQGHPNPVFTYVDVATGSLGQGLSVGIGMALGIRLKINPPTDGQRSNIKRTPKVWVLMGDSEMAEGQVWEALEIASYYKLSNLVGMIDVNRLGQQGETEEGWDVYDYKKKIEAFGWKTIIVNNGHNLKEIDKAFQEVENKRTVKDQRPTMIIARTIKGKGVSFLEDKENWHGKTLDENQLKSTLKELGKFDLKVRGKIAKPNFQFEILNLKSNQKSKIQNVLNKLENYSKKLIINHLSRITDIATREAYGDALVSLGEENPNIVVLDAEVANSTYESKFQARFPDRFFEMFIAEENMMSVALGLSKMGYIPFVSTFAAFLTQTFDQIRMAQYSLTPCVISSPSISLRTSSVRDLVPIKSGRNASLDFSVASLPRNDYMGGIKIVGSHAGVSLGADGPSQMGLEDIAMMRSILDSVIFYPSDSVSTKKLTKIMAENEGIFYMRTTRGKTPIIYDEKEEFEIGGFKVHKVKRSLKSIKSKTLIIAAGITLHEALKAQKELAKENIETTVVDLYCVKPINQVTLNQLTKNYSNIIVVEDHYPAGGIGEAVLTALNTTIDDRKWKVGVEDRKSKIEKNRSSIINPQPLSSTINRLSSINFVHLCVRKIPCSGSSEELLRFEKIDARAIIEAALSFKS</sequence>
<comment type="subunit">
    <text evidence="6">Homodimer.</text>
</comment>
<dbReference type="InterPro" id="IPR051424">
    <property type="entry name" value="Transketolase-like"/>
</dbReference>
<comment type="caution">
    <text evidence="14">The sequence shown here is derived from an EMBL/GenBank/DDBJ whole genome shotgun (WGS) entry which is preliminary data.</text>
</comment>
<dbReference type="PANTHER" id="PTHR43195">
    <property type="entry name" value="TRANSKETOLASE"/>
    <property type="match status" value="1"/>
</dbReference>
<dbReference type="GO" id="GO:0030976">
    <property type="term" value="F:thiamine pyrophosphate binding"/>
    <property type="evidence" value="ECO:0007669"/>
    <property type="project" value="TreeGrafter"/>
</dbReference>
<protein>
    <recommendedName>
        <fullName evidence="7">Transketolase</fullName>
    </recommendedName>
</protein>
<keyword evidence="12" id="KW-0786">Thiamine pyrophosphate</keyword>
<dbReference type="Pfam" id="PF02780">
    <property type="entry name" value="Transketolase_C"/>
    <property type="match status" value="1"/>
</dbReference>
<evidence type="ECO:0000256" key="8">
    <source>
        <dbReference type="ARBA" id="ARBA00022679"/>
    </source>
</evidence>
<organism evidence="14 15">
    <name type="scientific">Candidatus Roizmanbacteria bacterium GW2011_GWA2_35_19</name>
    <dbReference type="NCBI Taxonomy" id="1618478"/>
    <lineage>
        <taxon>Bacteria</taxon>
        <taxon>Candidatus Roizmaniibacteriota</taxon>
    </lineage>
</organism>
<evidence type="ECO:0000313" key="14">
    <source>
        <dbReference type="EMBL" id="KKP73207.1"/>
    </source>
</evidence>
<dbReference type="InterPro" id="IPR049557">
    <property type="entry name" value="Transketolase_CS"/>
</dbReference>
<evidence type="ECO:0000256" key="9">
    <source>
        <dbReference type="ARBA" id="ARBA00022723"/>
    </source>
</evidence>
<dbReference type="STRING" id="1618478.UR68_C0006G0024"/>
<comment type="cofactor">
    <cofactor evidence="4">
        <name>thiamine diphosphate</name>
        <dbReference type="ChEBI" id="CHEBI:58937"/>
    </cofactor>
</comment>
<reference evidence="14 15" key="1">
    <citation type="journal article" date="2015" name="Nature">
        <title>rRNA introns, odd ribosomes, and small enigmatic genomes across a large radiation of phyla.</title>
        <authorList>
            <person name="Brown C.T."/>
            <person name="Hug L.A."/>
            <person name="Thomas B.C."/>
            <person name="Sharon I."/>
            <person name="Castelle C.J."/>
            <person name="Singh A."/>
            <person name="Wilkins M.J."/>
            <person name="Williams K.H."/>
            <person name="Banfield J.F."/>
        </authorList>
    </citation>
    <scope>NUCLEOTIDE SEQUENCE [LARGE SCALE GENOMIC DNA]</scope>
</reference>
<dbReference type="InterPro" id="IPR020826">
    <property type="entry name" value="Transketolase_BS"/>
</dbReference>
<dbReference type="InterPro" id="IPR033248">
    <property type="entry name" value="Transketolase_C"/>
</dbReference>
<gene>
    <name evidence="14" type="ORF">UR68_C0006G0024</name>
</gene>
<evidence type="ECO:0000256" key="2">
    <source>
        <dbReference type="ARBA" id="ARBA00001936"/>
    </source>
</evidence>
<dbReference type="GO" id="GO:0046872">
    <property type="term" value="F:metal ion binding"/>
    <property type="evidence" value="ECO:0007669"/>
    <property type="project" value="UniProtKB-KW"/>
</dbReference>
<evidence type="ECO:0000256" key="12">
    <source>
        <dbReference type="ARBA" id="ARBA00023052"/>
    </source>
</evidence>
<dbReference type="CDD" id="cd07033">
    <property type="entry name" value="TPP_PYR_DXS_TK_like"/>
    <property type="match status" value="1"/>
</dbReference>
<dbReference type="GO" id="GO:0005737">
    <property type="term" value="C:cytoplasm"/>
    <property type="evidence" value="ECO:0007669"/>
    <property type="project" value="UniProtKB-ARBA"/>
</dbReference>
<evidence type="ECO:0000256" key="3">
    <source>
        <dbReference type="ARBA" id="ARBA00001946"/>
    </source>
</evidence>
<evidence type="ECO:0000256" key="7">
    <source>
        <dbReference type="ARBA" id="ARBA00016662"/>
    </source>
</evidence>
<dbReference type="GO" id="GO:0019682">
    <property type="term" value="P:glyceraldehyde-3-phosphate metabolic process"/>
    <property type="evidence" value="ECO:0007669"/>
    <property type="project" value="UniProtKB-ARBA"/>
</dbReference>
<evidence type="ECO:0000256" key="1">
    <source>
        <dbReference type="ARBA" id="ARBA00001913"/>
    </source>
</evidence>
<dbReference type="InterPro" id="IPR029061">
    <property type="entry name" value="THDP-binding"/>
</dbReference>
<dbReference type="EMBL" id="LBQC01000006">
    <property type="protein sequence ID" value="KKP73207.1"/>
    <property type="molecule type" value="Genomic_DNA"/>
</dbReference>
<comment type="cofactor">
    <cofactor evidence="2">
        <name>Mn(2+)</name>
        <dbReference type="ChEBI" id="CHEBI:29035"/>
    </cofactor>
</comment>
<proteinExistence type="inferred from homology"/>
<dbReference type="Gene3D" id="3.40.50.920">
    <property type="match status" value="1"/>
</dbReference>
<name>A0A0G0F1E8_9BACT</name>
<keyword evidence="11" id="KW-0460">Magnesium</keyword>
<dbReference type="CDD" id="cd02012">
    <property type="entry name" value="TPP_TK"/>
    <property type="match status" value="1"/>
</dbReference>
<evidence type="ECO:0000259" key="13">
    <source>
        <dbReference type="SMART" id="SM00861"/>
    </source>
</evidence>
<evidence type="ECO:0000313" key="15">
    <source>
        <dbReference type="Proteomes" id="UP000034457"/>
    </source>
</evidence>
<evidence type="ECO:0000256" key="6">
    <source>
        <dbReference type="ARBA" id="ARBA00011738"/>
    </source>
</evidence>
<keyword evidence="10" id="KW-0106">Calcium</keyword>
<feature type="domain" description="Transketolase-like pyrimidine-binding" evidence="13">
    <location>
        <begin position="346"/>
        <end position="553"/>
    </location>
</feature>
<comment type="cofactor">
    <cofactor evidence="1">
        <name>Ca(2+)</name>
        <dbReference type="ChEBI" id="CHEBI:29108"/>
    </cofactor>
</comment>
<dbReference type="SUPFAM" id="SSF52922">
    <property type="entry name" value="TK C-terminal domain-like"/>
    <property type="match status" value="1"/>
</dbReference>